<evidence type="ECO:0000256" key="1">
    <source>
        <dbReference type="SAM" id="MobiDB-lite"/>
    </source>
</evidence>
<reference evidence="2" key="1">
    <citation type="submission" date="2019-12" db="EMBL/GenBank/DDBJ databases">
        <title>Genome sequencing and annotation of Brassica cretica.</title>
        <authorList>
            <person name="Studholme D.J."/>
            <person name="Sarris P.F."/>
        </authorList>
    </citation>
    <scope>NUCLEOTIDE SEQUENCE</scope>
    <source>
        <strain evidence="2">PFS-001/15</strain>
        <tissue evidence="2">Leaf</tissue>
    </source>
</reference>
<organism evidence="2 3">
    <name type="scientific">Brassica cretica</name>
    <name type="common">Mustard</name>
    <dbReference type="NCBI Taxonomy" id="69181"/>
    <lineage>
        <taxon>Eukaryota</taxon>
        <taxon>Viridiplantae</taxon>
        <taxon>Streptophyta</taxon>
        <taxon>Embryophyta</taxon>
        <taxon>Tracheophyta</taxon>
        <taxon>Spermatophyta</taxon>
        <taxon>Magnoliopsida</taxon>
        <taxon>eudicotyledons</taxon>
        <taxon>Gunneridae</taxon>
        <taxon>Pentapetalae</taxon>
        <taxon>rosids</taxon>
        <taxon>malvids</taxon>
        <taxon>Brassicales</taxon>
        <taxon>Brassicaceae</taxon>
        <taxon>Brassiceae</taxon>
        <taxon>Brassica</taxon>
    </lineage>
</organism>
<dbReference type="EMBL" id="QGKW02001940">
    <property type="protein sequence ID" value="KAF2555613.1"/>
    <property type="molecule type" value="Genomic_DNA"/>
</dbReference>
<feature type="region of interest" description="Disordered" evidence="1">
    <location>
        <begin position="58"/>
        <end position="149"/>
    </location>
</feature>
<feature type="compositionally biased region" description="Basic and acidic residues" evidence="1">
    <location>
        <begin position="78"/>
        <end position="91"/>
    </location>
</feature>
<proteinExistence type="predicted"/>
<evidence type="ECO:0000313" key="3">
    <source>
        <dbReference type="Proteomes" id="UP000712281"/>
    </source>
</evidence>
<evidence type="ECO:0000313" key="2">
    <source>
        <dbReference type="EMBL" id="KAF2555613.1"/>
    </source>
</evidence>
<feature type="compositionally biased region" description="Basic residues" evidence="1">
    <location>
        <begin position="96"/>
        <end position="111"/>
    </location>
</feature>
<protein>
    <submittedName>
        <fullName evidence="2">Uncharacterized protein</fullName>
    </submittedName>
</protein>
<accession>A0A8S9HC48</accession>
<gene>
    <name evidence="2" type="ORF">F2Q68_00016360</name>
</gene>
<name>A0A8S9HC48_BRACR</name>
<sequence length="149" mass="17122">MGLGGGNLQGSLHKEFFDIGQTEVNRAWWQPPLSLDSWKPRALLVWELGERWKKEASIYSANPPAHPHRLTTQDPLMEEPRKHMIEAKEPSGRNQILHRLRPVRSGNRRFHPPLQPSPIGRRGNRRRGSLRHDANGSYSTGQDDEKDKI</sequence>
<dbReference type="Proteomes" id="UP000712281">
    <property type="component" value="Unassembled WGS sequence"/>
</dbReference>
<comment type="caution">
    <text evidence="2">The sequence shown here is derived from an EMBL/GenBank/DDBJ whole genome shotgun (WGS) entry which is preliminary data.</text>
</comment>
<dbReference type="AlphaFoldDB" id="A0A8S9HC48"/>